<dbReference type="Proteomes" id="UP000823388">
    <property type="component" value="Chromosome 1K"/>
</dbReference>
<evidence type="ECO:0000313" key="1">
    <source>
        <dbReference type="EMBL" id="KAG2659833.1"/>
    </source>
</evidence>
<accession>A0A8T0XRR3</accession>
<proteinExistence type="predicted"/>
<gene>
    <name evidence="1" type="ORF">PVAP13_1KG278910</name>
</gene>
<organism evidence="1 2">
    <name type="scientific">Panicum virgatum</name>
    <name type="common">Blackwell switchgrass</name>
    <dbReference type="NCBI Taxonomy" id="38727"/>
    <lineage>
        <taxon>Eukaryota</taxon>
        <taxon>Viridiplantae</taxon>
        <taxon>Streptophyta</taxon>
        <taxon>Embryophyta</taxon>
        <taxon>Tracheophyta</taxon>
        <taxon>Spermatophyta</taxon>
        <taxon>Magnoliopsida</taxon>
        <taxon>Liliopsida</taxon>
        <taxon>Poales</taxon>
        <taxon>Poaceae</taxon>
        <taxon>PACMAD clade</taxon>
        <taxon>Panicoideae</taxon>
        <taxon>Panicodae</taxon>
        <taxon>Paniceae</taxon>
        <taxon>Panicinae</taxon>
        <taxon>Panicum</taxon>
        <taxon>Panicum sect. Hiantes</taxon>
    </lineage>
</organism>
<reference evidence="1" key="1">
    <citation type="submission" date="2020-05" db="EMBL/GenBank/DDBJ databases">
        <title>WGS assembly of Panicum virgatum.</title>
        <authorList>
            <person name="Lovell J.T."/>
            <person name="Jenkins J."/>
            <person name="Shu S."/>
            <person name="Juenger T.E."/>
            <person name="Schmutz J."/>
        </authorList>
    </citation>
    <scope>NUCLEOTIDE SEQUENCE</scope>
    <source>
        <strain evidence="1">AP13</strain>
    </source>
</reference>
<dbReference type="AlphaFoldDB" id="A0A8T0XRR3"/>
<keyword evidence="2" id="KW-1185">Reference proteome</keyword>
<dbReference type="EMBL" id="CM029037">
    <property type="protein sequence ID" value="KAG2659833.1"/>
    <property type="molecule type" value="Genomic_DNA"/>
</dbReference>
<name>A0A8T0XRR3_PANVG</name>
<sequence>MAGGRQILHRSGYLRLPVVLHIICHSTFWSDYYGGDQEPLKQLRSVPAPPFVRSGWLSNETYLQNTTLSSALLQKERAPTLYKKGKKKEGSHLSSFYPETLTYYPVASYNFNLFIALQGDSPPPRKRKKAVNALK</sequence>
<evidence type="ECO:0000313" key="2">
    <source>
        <dbReference type="Proteomes" id="UP000823388"/>
    </source>
</evidence>
<comment type="caution">
    <text evidence="1">The sequence shown here is derived from an EMBL/GenBank/DDBJ whole genome shotgun (WGS) entry which is preliminary data.</text>
</comment>
<protein>
    <submittedName>
        <fullName evidence="1">Uncharacterized protein</fullName>
    </submittedName>
</protein>